<reference evidence="1 2" key="1">
    <citation type="submission" date="2019-04" db="EMBL/GenBank/DDBJ databases">
        <title>Aspergillus burnettii sp. nov., novel species from soil in southeast Queensland.</title>
        <authorList>
            <person name="Gilchrist C.L.M."/>
            <person name="Pitt J.I."/>
            <person name="Lange L."/>
            <person name="Lacey H.J."/>
            <person name="Vuong D."/>
            <person name="Midgley D.J."/>
            <person name="Greenfield P."/>
            <person name="Bradbury M."/>
            <person name="Lacey E."/>
            <person name="Busk P.K."/>
            <person name="Pilgaard B."/>
            <person name="Chooi Y.H."/>
            <person name="Piggott A.M."/>
        </authorList>
    </citation>
    <scope>NUCLEOTIDE SEQUENCE [LARGE SCALE GENOMIC DNA]</scope>
    <source>
        <strain evidence="1 2">FRR 5400</strain>
    </source>
</reference>
<proteinExistence type="predicted"/>
<gene>
    <name evidence="1" type="ORF">ETB97_010193</name>
</gene>
<comment type="caution">
    <text evidence="1">The sequence shown here is derived from an EMBL/GenBank/DDBJ whole genome shotgun (WGS) entry which is preliminary data.</text>
</comment>
<evidence type="ECO:0000313" key="1">
    <source>
        <dbReference type="EMBL" id="KAF5855056.1"/>
    </source>
</evidence>
<protein>
    <submittedName>
        <fullName evidence="1">Uncharacterized protein</fullName>
    </submittedName>
</protein>
<dbReference type="EMBL" id="SPNV01000520">
    <property type="protein sequence ID" value="KAF5855056.1"/>
    <property type="molecule type" value="Genomic_DNA"/>
</dbReference>
<keyword evidence="2" id="KW-1185">Reference proteome</keyword>
<name>A0A8H5ZRG3_PETAA</name>
<evidence type="ECO:0000313" key="2">
    <source>
        <dbReference type="Proteomes" id="UP000541154"/>
    </source>
</evidence>
<dbReference type="AlphaFoldDB" id="A0A8H5ZRG3"/>
<organism evidence="1 2">
    <name type="scientific">Petromyces alliaceus</name>
    <name type="common">Aspergillus alliaceus</name>
    <dbReference type="NCBI Taxonomy" id="209559"/>
    <lineage>
        <taxon>Eukaryota</taxon>
        <taxon>Fungi</taxon>
        <taxon>Dikarya</taxon>
        <taxon>Ascomycota</taxon>
        <taxon>Pezizomycotina</taxon>
        <taxon>Eurotiomycetes</taxon>
        <taxon>Eurotiomycetidae</taxon>
        <taxon>Eurotiales</taxon>
        <taxon>Aspergillaceae</taxon>
        <taxon>Aspergillus</taxon>
        <taxon>Aspergillus subgen. Circumdati</taxon>
    </lineage>
</organism>
<dbReference type="Proteomes" id="UP000541154">
    <property type="component" value="Unassembled WGS sequence"/>
</dbReference>
<accession>A0A8H5ZRG3</accession>
<sequence length="162" mass="18443">MATERDLFAVQLARVGSQAGQATNKPCKSTKIPDPPMLSDGKDPTFKDWTLAIHQKLDANTDHYSTAVLHKVYVTSCCKGNTRHHLVPCLCPESHNPYNNAQDMLVYLKNIFSDLNKGCNARQQYNNLKMVSGDKFYIFILNFYYLAVEAGIDPDYWKEDLY</sequence>